<feature type="region of interest" description="Disordered" evidence="5">
    <location>
        <begin position="1"/>
        <end position="20"/>
    </location>
</feature>
<dbReference type="OrthoDB" id="7848332at2759"/>
<keyword evidence="3 4" id="KW-0949">S-adenosyl-L-methionine</keyword>
<evidence type="ECO:0000256" key="1">
    <source>
        <dbReference type="ARBA" id="ARBA00022603"/>
    </source>
</evidence>
<dbReference type="PROSITE" id="PS51678">
    <property type="entry name" value="SAM_MT_PRMT"/>
    <property type="match status" value="1"/>
</dbReference>
<dbReference type="OMA" id="QQTMIYF"/>
<dbReference type="Gene3D" id="2.70.160.11">
    <property type="entry name" value="Hnrnp arginine n-methyltransferase1"/>
    <property type="match status" value="1"/>
</dbReference>
<dbReference type="KEGG" id="gtt:GUITHDRAFT_67464"/>
<dbReference type="EMBL" id="JH992980">
    <property type="protein sequence ID" value="EKX49837.1"/>
    <property type="molecule type" value="Genomic_DNA"/>
</dbReference>
<evidence type="ECO:0000313" key="9">
    <source>
        <dbReference type="Proteomes" id="UP000011087"/>
    </source>
</evidence>
<dbReference type="eggNOG" id="KOG1499">
    <property type="taxonomic scope" value="Eukaryota"/>
</dbReference>
<keyword evidence="9" id="KW-1185">Reference proteome</keyword>
<dbReference type="GO" id="GO:0016274">
    <property type="term" value="F:protein-arginine N-methyltransferase activity"/>
    <property type="evidence" value="ECO:0007669"/>
    <property type="project" value="InterPro"/>
</dbReference>
<dbReference type="PANTHER" id="PTHR11006">
    <property type="entry name" value="PROTEIN ARGININE N-METHYLTRANSFERASE"/>
    <property type="match status" value="1"/>
</dbReference>
<reference evidence="8" key="3">
    <citation type="submission" date="2016-03" db="UniProtKB">
        <authorList>
            <consortium name="EnsemblProtists"/>
        </authorList>
    </citation>
    <scope>IDENTIFICATION</scope>
</reference>
<name>L1JN29_GUITC</name>
<dbReference type="CDD" id="cd02440">
    <property type="entry name" value="AdoMet_MTases"/>
    <property type="match status" value="1"/>
</dbReference>
<evidence type="ECO:0000259" key="6">
    <source>
        <dbReference type="Pfam" id="PF22528"/>
    </source>
</evidence>
<dbReference type="HOGENOM" id="CLU_017375_1_2_1"/>
<proteinExistence type="predicted"/>
<dbReference type="RefSeq" id="XP_005836817.1">
    <property type="nucleotide sequence ID" value="XM_005836760.1"/>
</dbReference>
<dbReference type="Gene3D" id="3.40.50.150">
    <property type="entry name" value="Vaccinia Virus protein VP39"/>
    <property type="match status" value="1"/>
</dbReference>
<reference evidence="7 9" key="1">
    <citation type="journal article" date="2012" name="Nature">
        <title>Algal genomes reveal evolutionary mosaicism and the fate of nucleomorphs.</title>
        <authorList>
            <consortium name="DOE Joint Genome Institute"/>
            <person name="Curtis B.A."/>
            <person name="Tanifuji G."/>
            <person name="Burki F."/>
            <person name="Gruber A."/>
            <person name="Irimia M."/>
            <person name="Maruyama S."/>
            <person name="Arias M.C."/>
            <person name="Ball S.G."/>
            <person name="Gile G.H."/>
            <person name="Hirakawa Y."/>
            <person name="Hopkins J.F."/>
            <person name="Kuo A."/>
            <person name="Rensing S.A."/>
            <person name="Schmutz J."/>
            <person name="Symeonidi A."/>
            <person name="Elias M."/>
            <person name="Eveleigh R.J."/>
            <person name="Herman E.K."/>
            <person name="Klute M.J."/>
            <person name="Nakayama T."/>
            <person name="Obornik M."/>
            <person name="Reyes-Prieto A."/>
            <person name="Armbrust E.V."/>
            <person name="Aves S.J."/>
            <person name="Beiko R.G."/>
            <person name="Coutinho P."/>
            <person name="Dacks J.B."/>
            <person name="Durnford D.G."/>
            <person name="Fast N.M."/>
            <person name="Green B.R."/>
            <person name="Grisdale C.J."/>
            <person name="Hempel F."/>
            <person name="Henrissat B."/>
            <person name="Hoppner M.P."/>
            <person name="Ishida K."/>
            <person name="Kim E."/>
            <person name="Koreny L."/>
            <person name="Kroth P.G."/>
            <person name="Liu Y."/>
            <person name="Malik S.B."/>
            <person name="Maier U.G."/>
            <person name="McRose D."/>
            <person name="Mock T."/>
            <person name="Neilson J.A."/>
            <person name="Onodera N.T."/>
            <person name="Poole A.M."/>
            <person name="Pritham E.J."/>
            <person name="Richards T.A."/>
            <person name="Rocap G."/>
            <person name="Roy S.W."/>
            <person name="Sarai C."/>
            <person name="Schaack S."/>
            <person name="Shirato S."/>
            <person name="Slamovits C.H."/>
            <person name="Spencer D.F."/>
            <person name="Suzuki S."/>
            <person name="Worden A.Z."/>
            <person name="Zauner S."/>
            <person name="Barry K."/>
            <person name="Bell C."/>
            <person name="Bharti A.K."/>
            <person name="Crow J.A."/>
            <person name="Grimwood J."/>
            <person name="Kramer R."/>
            <person name="Lindquist E."/>
            <person name="Lucas S."/>
            <person name="Salamov A."/>
            <person name="McFadden G.I."/>
            <person name="Lane C.E."/>
            <person name="Keeling P.J."/>
            <person name="Gray M.W."/>
            <person name="Grigoriev I.V."/>
            <person name="Archibald J.M."/>
        </authorList>
    </citation>
    <scope>NUCLEOTIDE SEQUENCE</scope>
    <source>
        <strain evidence="7 9">CCMP2712</strain>
    </source>
</reference>
<dbReference type="AlphaFoldDB" id="L1JN29"/>
<keyword evidence="2 4" id="KW-0808">Transferase</keyword>
<dbReference type="STRING" id="905079.L1JN29"/>
<feature type="compositionally biased region" description="Basic and acidic residues" evidence="5">
    <location>
        <begin position="1"/>
        <end position="10"/>
    </location>
</feature>
<reference evidence="9" key="2">
    <citation type="submission" date="2012-11" db="EMBL/GenBank/DDBJ databases">
        <authorList>
            <person name="Kuo A."/>
            <person name="Curtis B.A."/>
            <person name="Tanifuji G."/>
            <person name="Burki F."/>
            <person name="Gruber A."/>
            <person name="Irimia M."/>
            <person name="Maruyama S."/>
            <person name="Arias M.C."/>
            <person name="Ball S.G."/>
            <person name="Gile G.H."/>
            <person name="Hirakawa Y."/>
            <person name="Hopkins J.F."/>
            <person name="Rensing S.A."/>
            <person name="Schmutz J."/>
            <person name="Symeonidi A."/>
            <person name="Elias M."/>
            <person name="Eveleigh R.J."/>
            <person name="Herman E.K."/>
            <person name="Klute M.J."/>
            <person name="Nakayama T."/>
            <person name="Obornik M."/>
            <person name="Reyes-Prieto A."/>
            <person name="Armbrust E.V."/>
            <person name="Aves S.J."/>
            <person name="Beiko R.G."/>
            <person name="Coutinho P."/>
            <person name="Dacks J.B."/>
            <person name="Durnford D.G."/>
            <person name="Fast N.M."/>
            <person name="Green B.R."/>
            <person name="Grisdale C."/>
            <person name="Hempe F."/>
            <person name="Henrissat B."/>
            <person name="Hoppner M.P."/>
            <person name="Ishida K.-I."/>
            <person name="Kim E."/>
            <person name="Koreny L."/>
            <person name="Kroth P.G."/>
            <person name="Liu Y."/>
            <person name="Malik S.-B."/>
            <person name="Maier U.G."/>
            <person name="McRose D."/>
            <person name="Mock T."/>
            <person name="Neilson J.A."/>
            <person name="Onodera N.T."/>
            <person name="Poole A.M."/>
            <person name="Pritham E.J."/>
            <person name="Richards T.A."/>
            <person name="Rocap G."/>
            <person name="Roy S.W."/>
            <person name="Sarai C."/>
            <person name="Schaack S."/>
            <person name="Shirato S."/>
            <person name="Slamovits C.H."/>
            <person name="Spencer D.F."/>
            <person name="Suzuki S."/>
            <person name="Worden A.Z."/>
            <person name="Zauner S."/>
            <person name="Barry K."/>
            <person name="Bell C."/>
            <person name="Bharti A.K."/>
            <person name="Crow J.A."/>
            <person name="Grimwood J."/>
            <person name="Kramer R."/>
            <person name="Lindquist E."/>
            <person name="Lucas S."/>
            <person name="Salamov A."/>
            <person name="McFadden G.I."/>
            <person name="Lane C.E."/>
            <person name="Keeling P.J."/>
            <person name="Gray M.W."/>
            <person name="Grigoriev I.V."/>
            <person name="Archibald J.M."/>
        </authorList>
    </citation>
    <scope>NUCLEOTIDE SEQUENCE</scope>
    <source>
        <strain evidence="9">CCMP2712</strain>
    </source>
</reference>
<keyword evidence="1 4" id="KW-0489">Methyltransferase</keyword>
<sequence>MELCIHDRGSGSRAAPSAEDPYTKSYCDLGVHQSMLRDRERCQWYRNAIEQVLKERPGMVVLDVGTGTGLLAMFAARAGARKVYAVESSRMASLAQMNVFDNGMSDIVDVLHSRIEDVKLPEKVDLIVSEWMGHYLLHESMIDSVIFARDNFLKEEGTMLPSSARILLAPVSAERVWRDKVEFWSDPEETWGLTLHAVHPVAVEQMVSSPMIVRVDETDVIELPQVLWECDMYKITPAEVRKIAKSMTFAVNQTMRGACIWFEVSEDSSNSVLDTSPSKPETHWKQTLGKCVDVMDALINNDGAVMFPEEVLPSFLPSGKVSCVTEMSRVHGTRQYNLMIDLKPVPEERKDS</sequence>
<dbReference type="GO" id="GO:0032259">
    <property type="term" value="P:methylation"/>
    <property type="evidence" value="ECO:0007669"/>
    <property type="project" value="UniProtKB-KW"/>
</dbReference>
<dbReference type="FunFam" id="3.40.50.150:FF:000016">
    <property type="entry name" value="Protein arginine N-methyltransferase 6"/>
    <property type="match status" value="1"/>
</dbReference>
<evidence type="ECO:0000256" key="3">
    <source>
        <dbReference type="ARBA" id="ARBA00022691"/>
    </source>
</evidence>
<dbReference type="InterPro" id="IPR055135">
    <property type="entry name" value="PRMT_dom"/>
</dbReference>
<evidence type="ECO:0000256" key="5">
    <source>
        <dbReference type="SAM" id="MobiDB-lite"/>
    </source>
</evidence>
<dbReference type="GO" id="GO:0042054">
    <property type="term" value="F:histone methyltransferase activity"/>
    <property type="evidence" value="ECO:0007669"/>
    <property type="project" value="TreeGrafter"/>
</dbReference>
<dbReference type="Pfam" id="PF06325">
    <property type="entry name" value="PrmA"/>
    <property type="match status" value="1"/>
</dbReference>
<dbReference type="Proteomes" id="UP000011087">
    <property type="component" value="Unassembled WGS sequence"/>
</dbReference>
<dbReference type="GeneID" id="17306486"/>
<dbReference type="SUPFAM" id="SSF53335">
    <property type="entry name" value="S-adenosyl-L-methionine-dependent methyltransferases"/>
    <property type="match status" value="1"/>
</dbReference>
<accession>L1JN29</accession>
<dbReference type="InterPro" id="IPR029063">
    <property type="entry name" value="SAM-dependent_MTases_sf"/>
</dbReference>
<dbReference type="EnsemblProtists" id="EKX49837">
    <property type="protein sequence ID" value="EKX49837"/>
    <property type="gene ID" value="GUITHDRAFT_67464"/>
</dbReference>
<gene>
    <name evidence="7" type="ORF">GUITHDRAFT_67464</name>
</gene>
<evidence type="ECO:0000256" key="4">
    <source>
        <dbReference type="PROSITE-ProRule" id="PRU01015"/>
    </source>
</evidence>
<protein>
    <recommendedName>
        <fullName evidence="6">Protein arginine N-methyltransferase domain-containing protein</fullName>
    </recommendedName>
</protein>
<dbReference type="PANTHER" id="PTHR11006:SF102">
    <property type="entry name" value="PROTEIN ARGININE N-METHYLTRANSFERASE 1"/>
    <property type="match status" value="1"/>
</dbReference>
<evidence type="ECO:0000313" key="8">
    <source>
        <dbReference type="EnsemblProtists" id="EKX49837"/>
    </source>
</evidence>
<dbReference type="PaxDb" id="55529-EKX49837"/>
<dbReference type="Pfam" id="PF22528">
    <property type="entry name" value="PRMT_C"/>
    <property type="match status" value="1"/>
</dbReference>
<evidence type="ECO:0000256" key="2">
    <source>
        <dbReference type="ARBA" id="ARBA00022679"/>
    </source>
</evidence>
<feature type="domain" description="Protein arginine N-methyltransferase" evidence="6">
    <location>
        <begin position="163"/>
        <end position="288"/>
    </location>
</feature>
<evidence type="ECO:0000313" key="7">
    <source>
        <dbReference type="EMBL" id="EKX49837.1"/>
    </source>
</evidence>
<organism evidence="7">
    <name type="scientific">Guillardia theta (strain CCMP2712)</name>
    <name type="common">Cryptophyte</name>
    <dbReference type="NCBI Taxonomy" id="905079"/>
    <lineage>
        <taxon>Eukaryota</taxon>
        <taxon>Cryptophyceae</taxon>
        <taxon>Pyrenomonadales</taxon>
        <taxon>Geminigeraceae</taxon>
        <taxon>Guillardia</taxon>
    </lineage>
</organism>
<dbReference type="InterPro" id="IPR025799">
    <property type="entry name" value="Arg_MeTrfase"/>
</dbReference>